<sequence>MEPPPSYSSYSVFSISLHCHPQMHDPIFFFLFFASLSLLSLTFLSFSLYKRFSKKEHAHNHSSPDRENDPTHLTRSILFEVLPPDSAKWASLFEEPDSGSSGLEGPGGDQRGKKKKRKAKKKRTNSGTEEEKGAELESGKTGLDSGLRLESACLYPFTSSSSAMQRRIKQQYDELVKCNESKKLTLAQVFLSFQSFFFLCIFFLNFEFCLFGV</sequence>
<dbReference type="GeneID" id="113854585"/>
<evidence type="ECO:0000313" key="4">
    <source>
        <dbReference type="RefSeq" id="XP_027341476.1"/>
    </source>
</evidence>
<keyword evidence="2" id="KW-1133">Transmembrane helix</keyword>
<feature type="compositionally biased region" description="Basic residues" evidence="1">
    <location>
        <begin position="112"/>
        <end position="124"/>
    </location>
</feature>
<dbReference type="AlphaFoldDB" id="A0A8B8KCL5"/>
<keyword evidence="3" id="KW-1185">Reference proteome</keyword>
<feature type="transmembrane region" description="Helical" evidence="2">
    <location>
        <begin position="184"/>
        <end position="204"/>
    </location>
</feature>
<dbReference type="OrthoDB" id="1925033at2759"/>
<protein>
    <submittedName>
        <fullName evidence="4">Uncharacterized protein LOC113854585</fullName>
    </submittedName>
</protein>
<feature type="transmembrane region" description="Helical" evidence="2">
    <location>
        <begin position="27"/>
        <end position="49"/>
    </location>
</feature>
<dbReference type="PANTHER" id="PTHR35991:SF1">
    <property type="entry name" value="CA-RESPONSIVE PROTEIN"/>
    <property type="match status" value="1"/>
</dbReference>
<proteinExistence type="predicted"/>
<keyword evidence="2" id="KW-0472">Membrane</keyword>
<accession>A0A8B8KCL5</accession>
<dbReference type="Proteomes" id="UP000694853">
    <property type="component" value="Unplaced"/>
</dbReference>
<name>A0A8B8KCL5_ABRPR</name>
<gene>
    <name evidence="4" type="primary">LOC113854585</name>
</gene>
<dbReference type="PANTHER" id="PTHR35991">
    <property type="entry name" value="CA-RESPONSIVE PROTEIN"/>
    <property type="match status" value="1"/>
</dbReference>
<feature type="region of interest" description="Disordered" evidence="1">
    <location>
        <begin position="95"/>
        <end position="142"/>
    </location>
</feature>
<dbReference type="KEGG" id="aprc:113854585"/>
<reference evidence="3" key="1">
    <citation type="journal article" date="2019" name="Toxins">
        <title>Detection of Abrin-Like and Prepropulchellin-Like Toxin Genes and Transcripts Using Whole Genome Sequencing and Full-Length Transcript Sequencing of Abrus precatorius.</title>
        <authorList>
            <person name="Hovde B.T."/>
            <person name="Daligault H.E."/>
            <person name="Hanschen E.R."/>
            <person name="Kunde Y.A."/>
            <person name="Johnson M.B."/>
            <person name="Starkenburg S.R."/>
            <person name="Johnson S.L."/>
        </authorList>
    </citation>
    <scope>NUCLEOTIDE SEQUENCE [LARGE SCALE GENOMIC DNA]</scope>
</reference>
<keyword evidence="2" id="KW-0812">Transmembrane</keyword>
<evidence type="ECO:0000256" key="2">
    <source>
        <dbReference type="SAM" id="Phobius"/>
    </source>
</evidence>
<evidence type="ECO:0000313" key="3">
    <source>
        <dbReference type="Proteomes" id="UP000694853"/>
    </source>
</evidence>
<evidence type="ECO:0000256" key="1">
    <source>
        <dbReference type="SAM" id="MobiDB-lite"/>
    </source>
</evidence>
<organism evidence="3 4">
    <name type="scientific">Abrus precatorius</name>
    <name type="common">Indian licorice</name>
    <name type="synonym">Glycine abrus</name>
    <dbReference type="NCBI Taxonomy" id="3816"/>
    <lineage>
        <taxon>Eukaryota</taxon>
        <taxon>Viridiplantae</taxon>
        <taxon>Streptophyta</taxon>
        <taxon>Embryophyta</taxon>
        <taxon>Tracheophyta</taxon>
        <taxon>Spermatophyta</taxon>
        <taxon>Magnoliopsida</taxon>
        <taxon>eudicotyledons</taxon>
        <taxon>Gunneridae</taxon>
        <taxon>Pentapetalae</taxon>
        <taxon>rosids</taxon>
        <taxon>fabids</taxon>
        <taxon>Fabales</taxon>
        <taxon>Fabaceae</taxon>
        <taxon>Papilionoideae</taxon>
        <taxon>50 kb inversion clade</taxon>
        <taxon>NPAAA clade</taxon>
        <taxon>indigoferoid/millettioid clade</taxon>
        <taxon>Abreae</taxon>
        <taxon>Abrus</taxon>
    </lineage>
</organism>
<reference evidence="4" key="2">
    <citation type="submission" date="2025-08" db="UniProtKB">
        <authorList>
            <consortium name="RefSeq"/>
        </authorList>
    </citation>
    <scope>IDENTIFICATION</scope>
    <source>
        <tissue evidence="4">Young leaves</tissue>
    </source>
</reference>
<dbReference type="RefSeq" id="XP_027341476.1">
    <property type="nucleotide sequence ID" value="XM_027485675.1"/>
</dbReference>
<feature type="compositionally biased region" description="Basic and acidic residues" evidence="1">
    <location>
        <begin position="129"/>
        <end position="138"/>
    </location>
</feature>